<dbReference type="EMBL" id="JAVFHL010000001">
    <property type="protein sequence ID" value="MDT6976035.1"/>
    <property type="molecule type" value="Genomic_DNA"/>
</dbReference>
<keyword evidence="1" id="KW-0812">Transmembrane</keyword>
<gene>
    <name evidence="2" type="ORF">BFGS077_001291</name>
</gene>
<name>A0ABD5FW61_BACFG</name>
<organism evidence="2 3">
    <name type="scientific">Bacteroides fragilis</name>
    <dbReference type="NCBI Taxonomy" id="817"/>
    <lineage>
        <taxon>Bacteria</taxon>
        <taxon>Pseudomonadati</taxon>
        <taxon>Bacteroidota</taxon>
        <taxon>Bacteroidia</taxon>
        <taxon>Bacteroidales</taxon>
        <taxon>Bacteroidaceae</taxon>
        <taxon>Bacteroides</taxon>
    </lineage>
</organism>
<proteinExistence type="predicted"/>
<accession>A0ABD5FW61</accession>
<reference evidence="3" key="1">
    <citation type="submission" date="2023-07" db="EMBL/GenBank/DDBJ databases">
        <title>A gut symbiont ubiquitin homologue binds and inactivates peptidyl-prolyl isomerase to mediate the interbacterial arms race in the human gut.</title>
        <authorList>
            <person name="Jiang K."/>
            <person name="Li W."/>
            <person name="Tong M."/>
            <person name="Xu J."/>
            <person name="Chen Z."/>
            <person name="Yang Y."/>
            <person name="Zang Y."/>
            <person name="Jiao X."/>
            <person name="Liu C."/>
            <person name="Lim B."/>
            <person name="Jiang X."/>
            <person name="Wang J."/>
            <person name="Wu D."/>
            <person name="Wang M."/>
            <person name="Liu S.-J."/>
            <person name="Shao F."/>
            <person name="Gao X."/>
        </authorList>
    </citation>
    <scope>NUCLEOTIDE SEQUENCE [LARGE SCALE GENOMIC DNA]</scope>
    <source>
        <strain evidence="3">GS077</strain>
    </source>
</reference>
<sequence>MHPVVHLDCNTAFLDAIHGFLHYNCLLIIASYPSISWKPFSRFSRRNNNFKFSKRRIFSPPPMLEEIQLQFVSFINRHPEFCGQSDFFNLRGNKGHQCYQRYYNTLLFILS</sequence>
<protein>
    <submittedName>
        <fullName evidence="2">Uncharacterized protein</fullName>
    </submittedName>
</protein>
<evidence type="ECO:0000256" key="1">
    <source>
        <dbReference type="SAM" id="Phobius"/>
    </source>
</evidence>
<reference evidence="2 3" key="2">
    <citation type="submission" date="2023-08" db="EMBL/GenBank/DDBJ databases">
        <authorList>
            <person name="Du M."/>
            <person name="Liu C."/>
            <person name="Liu S.-J."/>
        </authorList>
    </citation>
    <scope>NUCLEOTIDE SEQUENCE [LARGE SCALE GENOMIC DNA]</scope>
    <source>
        <strain evidence="2 3">GS077</strain>
    </source>
</reference>
<keyword evidence="1" id="KW-1133">Transmembrane helix</keyword>
<dbReference type="AlphaFoldDB" id="A0ABD5FW61"/>
<evidence type="ECO:0000313" key="2">
    <source>
        <dbReference type="EMBL" id="MDT6976035.1"/>
    </source>
</evidence>
<keyword evidence="1" id="KW-0472">Membrane</keyword>
<comment type="caution">
    <text evidence="2">The sequence shown here is derived from an EMBL/GenBank/DDBJ whole genome shotgun (WGS) entry which is preliminary data.</text>
</comment>
<evidence type="ECO:0000313" key="3">
    <source>
        <dbReference type="Proteomes" id="UP001258434"/>
    </source>
</evidence>
<dbReference type="Proteomes" id="UP001258434">
    <property type="component" value="Unassembled WGS sequence"/>
</dbReference>
<feature type="transmembrane region" description="Helical" evidence="1">
    <location>
        <begin position="20"/>
        <end position="37"/>
    </location>
</feature>